<dbReference type="InterPro" id="IPR045179">
    <property type="entry name" value="YgfZ/GcvT"/>
</dbReference>
<dbReference type="SUPFAM" id="SSF103025">
    <property type="entry name" value="Folate-binding domain"/>
    <property type="match status" value="1"/>
</dbReference>
<dbReference type="PIRSF" id="PIRSF006487">
    <property type="entry name" value="GcvT"/>
    <property type="match status" value="1"/>
</dbReference>
<protein>
    <submittedName>
        <fullName evidence="3">Folate-binding protein YgfZ</fullName>
    </submittedName>
</protein>
<name>A0A975GZ66_9CAUL</name>
<proteinExistence type="predicted"/>
<dbReference type="PANTHER" id="PTHR22602:SF0">
    <property type="entry name" value="TRANSFERASE CAF17, MITOCHONDRIAL-RELATED"/>
    <property type="match status" value="1"/>
</dbReference>
<dbReference type="GO" id="GO:0016226">
    <property type="term" value="P:iron-sulfur cluster assembly"/>
    <property type="evidence" value="ECO:0007669"/>
    <property type="project" value="TreeGrafter"/>
</dbReference>
<dbReference type="NCBIfam" id="TIGR03317">
    <property type="entry name" value="ygfZ_signature"/>
    <property type="match status" value="1"/>
</dbReference>
<dbReference type="Proteomes" id="UP000663918">
    <property type="component" value="Chromosome"/>
</dbReference>
<gene>
    <name evidence="3" type="ORF">IFJ75_05435</name>
</gene>
<dbReference type="Gene3D" id="3.30.1360.120">
    <property type="entry name" value="Probable tRNA modification gtpase trme, domain 1"/>
    <property type="match status" value="2"/>
</dbReference>
<dbReference type="Pfam" id="PF25455">
    <property type="entry name" value="Beta-barrel_CAF17_C"/>
    <property type="match status" value="1"/>
</dbReference>
<sequence length="270" mass="29188">MTNLAGLDSRALIRVSGEDAKSFLNNLLTQEVETLGEGELRFGALLSPPGRLLFDLFLFGDGDAVLLDVAADRREALIQRLSMYKLRARVEVAADDRPVTASWPAVAEGFVADPRTALLGGRRYGETGTTTAPEADYDAHRLAVGVPDPARDTAVDRTYPIEADFDLLNGIDFAKGCFVGQETTSRMKRRGAIRNRMLPLVFDGPAPAVGAEVLLNGDRRAGEVMTGADGSAIALLRLDRIDGDLTVEGRSVTVRRPDWMPVEPAPHSED</sequence>
<dbReference type="InterPro" id="IPR027266">
    <property type="entry name" value="TrmE/GcvT-like"/>
</dbReference>
<evidence type="ECO:0000256" key="1">
    <source>
        <dbReference type="ARBA" id="ARBA00022946"/>
    </source>
</evidence>
<reference evidence="3" key="1">
    <citation type="submission" date="2020-09" db="EMBL/GenBank/DDBJ databases">
        <title>Brevundimonas sp. LVF2 isolated from a puddle in Goettingen, Germany.</title>
        <authorList>
            <person name="Friedrich I."/>
            <person name="Klassen A."/>
            <person name="Hannes N."/>
            <person name="Schneider D."/>
            <person name="Hertel R."/>
            <person name="Daniel R."/>
        </authorList>
    </citation>
    <scope>NUCLEOTIDE SEQUENCE</scope>
    <source>
        <strain evidence="3">LVF2</strain>
    </source>
</reference>
<dbReference type="KEGG" id="bgoe:IFJ75_05435"/>
<keyword evidence="4" id="KW-1185">Reference proteome</keyword>
<dbReference type="PANTHER" id="PTHR22602">
    <property type="entry name" value="TRANSFERASE CAF17, MITOCHONDRIAL-RELATED"/>
    <property type="match status" value="1"/>
</dbReference>
<dbReference type="RefSeq" id="WP_207931619.1">
    <property type="nucleotide sequence ID" value="NZ_CP062222.1"/>
</dbReference>
<evidence type="ECO:0000313" key="3">
    <source>
        <dbReference type="EMBL" id="QTC92335.1"/>
    </source>
</evidence>
<feature type="domain" description="CAF17 C-terminal" evidence="2">
    <location>
        <begin position="194"/>
        <end position="261"/>
    </location>
</feature>
<accession>A0A975GZ66</accession>
<dbReference type="EMBL" id="CP062222">
    <property type="protein sequence ID" value="QTC92335.1"/>
    <property type="molecule type" value="Genomic_DNA"/>
</dbReference>
<evidence type="ECO:0000259" key="2">
    <source>
        <dbReference type="Pfam" id="PF25455"/>
    </source>
</evidence>
<evidence type="ECO:0000313" key="4">
    <source>
        <dbReference type="Proteomes" id="UP000663918"/>
    </source>
</evidence>
<dbReference type="AlphaFoldDB" id="A0A975GZ66"/>
<dbReference type="InterPro" id="IPR057460">
    <property type="entry name" value="CAF17_C"/>
</dbReference>
<dbReference type="InterPro" id="IPR017703">
    <property type="entry name" value="YgfZ/GCV_T_CS"/>
</dbReference>
<organism evidence="3 4">
    <name type="scientific">Brevundimonas goettingensis</name>
    <dbReference type="NCBI Taxonomy" id="2774190"/>
    <lineage>
        <taxon>Bacteria</taxon>
        <taxon>Pseudomonadati</taxon>
        <taxon>Pseudomonadota</taxon>
        <taxon>Alphaproteobacteria</taxon>
        <taxon>Caulobacterales</taxon>
        <taxon>Caulobacteraceae</taxon>
        <taxon>Brevundimonas</taxon>
    </lineage>
</organism>
<keyword evidence="1" id="KW-0809">Transit peptide</keyword>